<accession>A0A1G2UQH2</accession>
<dbReference type="AlphaFoldDB" id="A0A1G2UQH2"/>
<comment type="caution">
    <text evidence="1">The sequence shown here is derived from an EMBL/GenBank/DDBJ whole genome shotgun (WGS) entry which is preliminary data.</text>
</comment>
<organism evidence="1 2">
    <name type="scientific">Candidatus Zambryskibacteria bacterium RIFCSPLOWO2_12_FULL_39_16</name>
    <dbReference type="NCBI Taxonomy" id="1802775"/>
    <lineage>
        <taxon>Bacteria</taxon>
        <taxon>Candidatus Zambryskiibacteriota</taxon>
    </lineage>
</organism>
<dbReference type="Proteomes" id="UP000177276">
    <property type="component" value="Unassembled WGS sequence"/>
</dbReference>
<dbReference type="EMBL" id="MHWS01000026">
    <property type="protein sequence ID" value="OHB11641.1"/>
    <property type="molecule type" value="Genomic_DNA"/>
</dbReference>
<evidence type="ECO:0000313" key="2">
    <source>
        <dbReference type="Proteomes" id="UP000177276"/>
    </source>
</evidence>
<gene>
    <name evidence="1" type="ORF">A3G46_03000</name>
</gene>
<name>A0A1G2UQH2_9BACT</name>
<reference evidence="1 2" key="1">
    <citation type="journal article" date="2016" name="Nat. Commun.">
        <title>Thousands of microbial genomes shed light on interconnected biogeochemical processes in an aquifer system.</title>
        <authorList>
            <person name="Anantharaman K."/>
            <person name="Brown C.T."/>
            <person name="Hug L.A."/>
            <person name="Sharon I."/>
            <person name="Castelle C.J."/>
            <person name="Probst A.J."/>
            <person name="Thomas B.C."/>
            <person name="Singh A."/>
            <person name="Wilkins M.J."/>
            <person name="Karaoz U."/>
            <person name="Brodie E.L."/>
            <person name="Williams K.H."/>
            <person name="Hubbard S.S."/>
            <person name="Banfield J.F."/>
        </authorList>
    </citation>
    <scope>NUCLEOTIDE SEQUENCE [LARGE SCALE GENOMIC DNA]</scope>
</reference>
<evidence type="ECO:0000313" key="1">
    <source>
        <dbReference type="EMBL" id="OHB11641.1"/>
    </source>
</evidence>
<sequence>MILKKSGHRFEDLIFGCHSSGDNLVRRFKNGRANFQEDIKKVIENHFGPEYPNTPIGKSLYLIVKRELEHSGINSEGLLFLSTINTKVDLRHYTDGFFYLPSVPTHPVTLDVFNIDPEVLENLRNSWVKNFEGEVYSGTNFQSDLSSYKNGMSEWNRQKKGSKELFQIESIEPSDFRKHGHHRGRPENHFILTPYDVGTSQRRKEFARMVARYFVKVRHQMSQQRH</sequence>
<protein>
    <submittedName>
        <fullName evidence="1">Uncharacterized protein</fullName>
    </submittedName>
</protein>
<proteinExistence type="predicted"/>